<protein>
    <submittedName>
        <fullName evidence="2">Uncharacterized protein</fullName>
    </submittedName>
</protein>
<feature type="compositionally biased region" description="Basic residues" evidence="1">
    <location>
        <begin position="82"/>
        <end position="96"/>
    </location>
</feature>
<feature type="compositionally biased region" description="Basic residues" evidence="1">
    <location>
        <begin position="194"/>
        <end position="209"/>
    </location>
</feature>
<accession>A0A7U9PUQ1</accession>
<evidence type="ECO:0000313" key="3">
    <source>
        <dbReference type="Proteomes" id="UP000287830"/>
    </source>
</evidence>
<reference evidence="2 3" key="1">
    <citation type="submission" date="2018-11" db="EMBL/GenBank/DDBJ databases">
        <title>Whole genome sequence of Streptomyces chrestomyceticus NBRC 13444(T).</title>
        <authorList>
            <person name="Komaki H."/>
            <person name="Tamura T."/>
        </authorList>
    </citation>
    <scope>NUCLEOTIDE SEQUENCE [LARGE SCALE GENOMIC DNA]</scope>
    <source>
        <strain evidence="2 3">NBRC 13444</strain>
    </source>
</reference>
<organism evidence="2 3">
    <name type="scientific">Streptomyces chrestomyceticus JCM 4735</name>
    <dbReference type="NCBI Taxonomy" id="1306181"/>
    <lineage>
        <taxon>Bacteria</taxon>
        <taxon>Bacillati</taxon>
        <taxon>Actinomycetota</taxon>
        <taxon>Actinomycetes</taxon>
        <taxon>Kitasatosporales</taxon>
        <taxon>Streptomycetaceae</taxon>
        <taxon>Streptomyces</taxon>
    </lineage>
</organism>
<dbReference type="EMBL" id="BHZC01000001">
    <property type="protein sequence ID" value="GCD32363.1"/>
    <property type="molecule type" value="Genomic_DNA"/>
</dbReference>
<evidence type="ECO:0000256" key="1">
    <source>
        <dbReference type="SAM" id="MobiDB-lite"/>
    </source>
</evidence>
<name>A0A7U9PUQ1_9ACTN</name>
<gene>
    <name evidence="2" type="ORF">OEIGOIKO_00075</name>
</gene>
<feature type="region of interest" description="Disordered" evidence="1">
    <location>
        <begin position="65"/>
        <end position="251"/>
    </location>
</feature>
<feature type="compositionally biased region" description="Basic residues" evidence="1">
    <location>
        <begin position="135"/>
        <end position="151"/>
    </location>
</feature>
<sequence length="251" mass="27172">MFSWTARRRPSLPGCANTPRCGSSAVTAPAPSATVPARARLKPGRWPMPGTCCTAWPRLLNASSADTAPTARTPHRLENPARRARLRGRRPGRAGHPRQAASPCRPHAGAPPADPRTHRTRRQPASHRPGTPSQPRHRSALRPGRRGRRASGRGGPPPEQDRRLPALPAPPVDGRLHRRRRPHPGDPATGLPRQRQHRPPPRRRRRSRRSGLLTPAWMPASGSSGAPRAPASGRRLAPPQCTPAGCLARSG</sequence>
<evidence type="ECO:0000313" key="2">
    <source>
        <dbReference type="EMBL" id="GCD32363.1"/>
    </source>
</evidence>
<dbReference type="AlphaFoldDB" id="A0A7U9PUQ1"/>
<dbReference type="Proteomes" id="UP000287830">
    <property type="component" value="Unassembled WGS sequence"/>
</dbReference>
<feature type="compositionally biased region" description="Low complexity" evidence="1">
    <location>
        <begin position="219"/>
        <end position="239"/>
    </location>
</feature>
<proteinExistence type="predicted"/>
<comment type="caution">
    <text evidence="2">The sequence shown here is derived from an EMBL/GenBank/DDBJ whole genome shotgun (WGS) entry which is preliminary data.</text>
</comment>